<feature type="transmembrane region" description="Helical" evidence="12">
    <location>
        <begin position="9"/>
        <end position="29"/>
    </location>
</feature>
<dbReference type="InterPro" id="IPR004358">
    <property type="entry name" value="Sig_transdc_His_kin-like_C"/>
</dbReference>
<keyword evidence="16" id="KW-1185">Reference proteome</keyword>
<dbReference type="SMART" id="SM00304">
    <property type="entry name" value="HAMP"/>
    <property type="match status" value="1"/>
</dbReference>
<keyword evidence="6 15" id="KW-0808">Transferase</keyword>
<dbReference type="GO" id="GO:0005524">
    <property type="term" value="F:ATP binding"/>
    <property type="evidence" value="ECO:0007669"/>
    <property type="project" value="UniProtKB-KW"/>
</dbReference>
<dbReference type="Gene3D" id="3.30.565.10">
    <property type="entry name" value="Histidine kinase-like ATPase, C-terminal domain"/>
    <property type="match status" value="1"/>
</dbReference>
<keyword evidence="8 15" id="KW-0418">Kinase</keyword>
<evidence type="ECO:0000256" key="8">
    <source>
        <dbReference type="ARBA" id="ARBA00022777"/>
    </source>
</evidence>
<keyword evidence="12" id="KW-0812">Transmembrane</keyword>
<dbReference type="InterPro" id="IPR003660">
    <property type="entry name" value="HAMP_dom"/>
</dbReference>
<evidence type="ECO:0000259" key="13">
    <source>
        <dbReference type="PROSITE" id="PS50109"/>
    </source>
</evidence>
<keyword evidence="10" id="KW-0902">Two-component regulatory system</keyword>
<dbReference type="SUPFAM" id="SSF55874">
    <property type="entry name" value="ATPase domain of HSP90 chaperone/DNA topoisomerase II/histidine kinase"/>
    <property type="match status" value="1"/>
</dbReference>
<feature type="transmembrane region" description="Helical" evidence="12">
    <location>
        <begin position="177"/>
        <end position="196"/>
    </location>
</feature>
<dbReference type="EC" id="2.7.13.3" evidence="3"/>
<evidence type="ECO:0000256" key="9">
    <source>
        <dbReference type="ARBA" id="ARBA00022840"/>
    </source>
</evidence>
<dbReference type="PATRIC" id="fig|135826.4.peg.3372"/>
<dbReference type="InterPro" id="IPR036890">
    <property type="entry name" value="HATPase_C_sf"/>
</dbReference>
<keyword evidence="9" id="KW-0067">ATP-binding</keyword>
<keyword evidence="12" id="KW-1133">Transmembrane helix</keyword>
<dbReference type="Proteomes" id="UP000031950">
    <property type="component" value="Unassembled WGS sequence"/>
</dbReference>
<dbReference type="InterPro" id="IPR050640">
    <property type="entry name" value="Bact_2-comp_sensor_kinase"/>
</dbReference>
<protein>
    <recommendedName>
        <fullName evidence="3">histidine kinase</fullName>
        <ecNumber evidence="3">2.7.13.3</ecNumber>
    </recommendedName>
</protein>
<reference evidence="15 16" key="1">
    <citation type="submission" date="2015-01" db="EMBL/GenBank/DDBJ databases">
        <title>Genome sequence of Jeotgalibacillus alimentarius.</title>
        <authorList>
            <person name="Goh K.M."/>
            <person name="Chan K.-G."/>
            <person name="Yaakop A.S."/>
            <person name="Ee R."/>
            <person name="Gan H.M."/>
            <person name="Chan C.S."/>
        </authorList>
    </citation>
    <scope>NUCLEOTIDE SEQUENCE [LARGE SCALE GENOMIC DNA]</scope>
    <source>
        <strain evidence="15 16">YKJ-13</strain>
    </source>
</reference>
<dbReference type="Pfam" id="PF02518">
    <property type="entry name" value="HATPase_c"/>
    <property type="match status" value="1"/>
</dbReference>
<feature type="domain" description="HAMP" evidence="14">
    <location>
        <begin position="198"/>
        <end position="250"/>
    </location>
</feature>
<evidence type="ECO:0000256" key="2">
    <source>
        <dbReference type="ARBA" id="ARBA00004651"/>
    </source>
</evidence>
<evidence type="ECO:0000259" key="14">
    <source>
        <dbReference type="PROSITE" id="PS50885"/>
    </source>
</evidence>
<keyword evidence="4" id="KW-1003">Cell membrane</keyword>
<evidence type="ECO:0000256" key="12">
    <source>
        <dbReference type="SAM" id="Phobius"/>
    </source>
</evidence>
<dbReference type="PRINTS" id="PR00344">
    <property type="entry name" value="BCTRLSENSOR"/>
</dbReference>
<dbReference type="AlphaFoldDB" id="A0A0C2QXG6"/>
<evidence type="ECO:0000313" key="15">
    <source>
        <dbReference type="EMBL" id="KIL42765.1"/>
    </source>
</evidence>
<dbReference type="STRING" id="135826.KP77_33950"/>
<comment type="caution">
    <text evidence="15">The sequence shown here is derived from an EMBL/GenBank/DDBJ whole genome shotgun (WGS) entry which is preliminary data.</text>
</comment>
<keyword evidence="11 12" id="KW-0472">Membrane</keyword>
<dbReference type="PROSITE" id="PS50885">
    <property type="entry name" value="HAMP"/>
    <property type="match status" value="1"/>
</dbReference>
<dbReference type="GO" id="GO:0000155">
    <property type="term" value="F:phosphorelay sensor kinase activity"/>
    <property type="evidence" value="ECO:0007669"/>
    <property type="project" value="InterPro"/>
</dbReference>
<comment type="catalytic activity">
    <reaction evidence="1">
        <text>ATP + protein L-histidine = ADP + protein N-phospho-L-histidine.</text>
        <dbReference type="EC" id="2.7.13.3"/>
    </reaction>
</comment>
<feature type="domain" description="Histidine kinase" evidence="13">
    <location>
        <begin position="371"/>
        <end position="475"/>
    </location>
</feature>
<dbReference type="InterPro" id="IPR010559">
    <property type="entry name" value="Sig_transdc_His_kin_internal"/>
</dbReference>
<evidence type="ECO:0000256" key="1">
    <source>
        <dbReference type="ARBA" id="ARBA00000085"/>
    </source>
</evidence>
<dbReference type="SMART" id="SM00387">
    <property type="entry name" value="HATPase_c"/>
    <property type="match status" value="1"/>
</dbReference>
<evidence type="ECO:0000256" key="5">
    <source>
        <dbReference type="ARBA" id="ARBA00022553"/>
    </source>
</evidence>
<evidence type="ECO:0000313" key="16">
    <source>
        <dbReference type="Proteomes" id="UP000031950"/>
    </source>
</evidence>
<dbReference type="SUPFAM" id="SSF158472">
    <property type="entry name" value="HAMP domain-like"/>
    <property type="match status" value="1"/>
</dbReference>
<dbReference type="EMBL" id="JXRQ01000030">
    <property type="protein sequence ID" value="KIL42765.1"/>
    <property type="molecule type" value="Genomic_DNA"/>
</dbReference>
<organism evidence="15 16">
    <name type="scientific">Jeotgalibacillus alimentarius</name>
    <dbReference type="NCBI Taxonomy" id="135826"/>
    <lineage>
        <taxon>Bacteria</taxon>
        <taxon>Bacillati</taxon>
        <taxon>Bacillota</taxon>
        <taxon>Bacilli</taxon>
        <taxon>Bacillales</taxon>
        <taxon>Caryophanaceae</taxon>
        <taxon>Jeotgalibacillus</taxon>
    </lineage>
</organism>
<dbReference type="InterPro" id="IPR003594">
    <property type="entry name" value="HATPase_dom"/>
</dbReference>
<evidence type="ECO:0000256" key="6">
    <source>
        <dbReference type="ARBA" id="ARBA00022679"/>
    </source>
</evidence>
<dbReference type="Gene3D" id="6.10.340.10">
    <property type="match status" value="1"/>
</dbReference>
<evidence type="ECO:0000256" key="7">
    <source>
        <dbReference type="ARBA" id="ARBA00022741"/>
    </source>
</evidence>
<dbReference type="Pfam" id="PF00672">
    <property type="entry name" value="HAMP"/>
    <property type="match status" value="1"/>
</dbReference>
<dbReference type="Pfam" id="PF06580">
    <property type="entry name" value="His_kinase"/>
    <property type="match status" value="1"/>
</dbReference>
<evidence type="ECO:0000256" key="4">
    <source>
        <dbReference type="ARBA" id="ARBA00022475"/>
    </source>
</evidence>
<dbReference type="PROSITE" id="PS50109">
    <property type="entry name" value="HIS_KIN"/>
    <property type="match status" value="1"/>
</dbReference>
<keyword evidence="7" id="KW-0547">Nucleotide-binding</keyword>
<evidence type="ECO:0000256" key="3">
    <source>
        <dbReference type="ARBA" id="ARBA00012438"/>
    </source>
</evidence>
<dbReference type="CDD" id="cd06225">
    <property type="entry name" value="HAMP"/>
    <property type="match status" value="1"/>
</dbReference>
<dbReference type="OrthoDB" id="9776552at2"/>
<comment type="subcellular location">
    <subcellularLocation>
        <location evidence="2">Cell membrane</location>
        <topology evidence="2">Multi-pass membrane protein</topology>
    </subcellularLocation>
</comment>
<evidence type="ECO:0000256" key="10">
    <source>
        <dbReference type="ARBA" id="ARBA00023012"/>
    </source>
</evidence>
<gene>
    <name evidence="15" type="ORF">KP77_33950</name>
</gene>
<accession>A0A0C2QXG6</accession>
<proteinExistence type="predicted"/>
<dbReference type="PANTHER" id="PTHR34220:SF7">
    <property type="entry name" value="SENSOR HISTIDINE KINASE YPDA"/>
    <property type="match status" value="1"/>
</dbReference>
<dbReference type="GO" id="GO:0005886">
    <property type="term" value="C:plasma membrane"/>
    <property type="evidence" value="ECO:0007669"/>
    <property type="project" value="UniProtKB-SubCell"/>
</dbReference>
<dbReference type="RefSeq" id="WP_041123892.1">
    <property type="nucleotide sequence ID" value="NZ_JXRQ01000030.1"/>
</dbReference>
<dbReference type="InterPro" id="IPR005467">
    <property type="entry name" value="His_kinase_dom"/>
</dbReference>
<dbReference type="PANTHER" id="PTHR34220">
    <property type="entry name" value="SENSOR HISTIDINE KINASE YPDA"/>
    <property type="match status" value="1"/>
</dbReference>
<evidence type="ECO:0000256" key="11">
    <source>
        <dbReference type="ARBA" id="ARBA00023136"/>
    </source>
</evidence>
<sequence length="487" mass="56388">MKHLQKKIWLLAIVVLIIMVIIWISLTYYNQKMQDQYNQILERYLVMNELNMISQETVTSLNAYLLDPSDANYRTIERRKNRMRQLYEEVTAFRNTDNESELTNYTNLTVSLVEMTERSVNFQISGEIETAKSALNEAIHIADYVSEMRLSVIDKELRTYDIFYREMIDRSEKLTELGVWLLITIILMLLFFTYWFSLRITKPLEKLTESAKRLSKGQFDREIEADSKDETAILAGTFEQMRININNLFIETKQKARLEAELQKSKYLLKESQLLSLQSQINPHFLFNTLNTLSKKAYIEGSEETSDLLVSIADLMRYNLRHMDKPTALHEELHVLKQYIQIQKARYTDRLTFITEIDETCLDIQIPGMTLQPIVENAIIHAVEPSEDGGTILFRVRHALNHVVIEVEDDGPGMTEEKIEMLKDARAVTSEKGNGIGFKNVVQRLKLFNASDDVVDIVSQPGQGTKISLYILKERSGQTYDQSSHSG</sequence>
<keyword evidence="5" id="KW-0597">Phosphoprotein</keyword>
<name>A0A0C2QXG6_9BACL</name>